<evidence type="ECO:0000313" key="2">
    <source>
        <dbReference type="EMBL" id="MET3572210.1"/>
    </source>
</evidence>
<evidence type="ECO:0008006" key="4">
    <source>
        <dbReference type="Google" id="ProtNLM"/>
    </source>
</evidence>
<evidence type="ECO:0000256" key="1">
    <source>
        <dbReference type="SAM" id="Phobius"/>
    </source>
</evidence>
<accession>A0ABV2G1R5</accession>
<keyword evidence="1" id="KW-0812">Transmembrane</keyword>
<dbReference type="EMBL" id="JBEPLZ010000016">
    <property type="protein sequence ID" value="MET3572210.1"/>
    <property type="molecule type" value="Genomic_DNA"/>
</dbReference>
<keyword evidence="1" id="KW-1133">Transmembrane helix</keyword>
<gene>
    <name evidence="2" type="ORF">ABID13_003867</name>
</gene>
<dbReference type="RefSeq" id="WP_048929361.1">
    <property type="nucleotide sequence ID" value="NZ_JBCOSW010000092.1"/>
</dbReference>
<dbReference type="GeneID" id="93165104"/>
<dbReference type="Proteomes" id="UP001549200">
    <property type="component" value="Unassembled WGS sequence"/>
</dbReference>
<protein>
    <recommendedName>
        <fullName evidence="4">Peptidase S24/S26A/S26B/S26C domain-containing protein</fullName>
    </recommendedName>
</protein>
<name>A0ABV2G1R5_9FIRM</name>
<comment type="caution">
    <text evidence="2">The sequence shown here is derived from an EMBL/GenBank/DDBJ whole genome shotgun (WGS) entry which is preliminary data.</text>
</comment>
<evidence type="ECO:0000313" key="3">
    <source>
        <dbReference type="Proteomes" id="UP001549200"/>
    </source>
</evidence>
<keyword evidence="1" id="KW-0472">Membrane</keyword>
<sequence length="337" mass="37358">MAAMGVLIGYGLIRFSIVTLSRGNNDDIPTLIFLGVLCLVFLVPSVPLFRLGRKRKGMDVNDWLQTFAEASNYPESVIREFSSQVPQQDSIYFDVNGPTMSPGIITRDYIFFEGGQFCVIKRSDIIGAYFINLIDIFNTKNRTGYCLHVAIFSNHNTCIVTRASQKRGKHLIEMLTEKHPEIDTAGGRILSGTLEEVQSVLIELIGETKKQGRLEARTGNMVVDSMVNHAWKTAVENGILFHADIAPLPELSIKDADLCVLLGNAFDNALVRILSRKEESGHGFGLYSMESLGMPNRVMVFADEIAIKSLINCFEGKPPLFPFGKDPALSKTLHISL</sequence>
<organism evidence="2 3">
    <name type="scientific">Enterocloster citroniae</name>
    <dbReference type="NCBI Taxonomy" id="358743"/>
    <lineage>
        <taxon>Bacteria</taxon>
        <taxon>Bacillati</taxon>
        <taxon>Bacillota</taxon>
        <taxon>Clostridia</taxon>
        <taxon>Lachnospirales</taxon>
        <taxon>Lachnospiraceae</taxon>
        <taxon>Enterocloster</taxon>
    </lineage>
</organism>
<proteinExistence type="predicted"/>
<reference evidence="2 3" key="1">
    <citation type="submission" date="2024-06" db="EMBL/GenBank/DDBJ databases">
        <title>Genomic Encyclopedia of Type Strains, Phase IV (KMG-IV): sequencing the most valuable type-strain genomes for metagenomic binning, comparative biology and taxonomic classification.</title>
        <authorList>
            <person name="Goeker M."/>
        </authorList>
    </citation>
    <scope>NUCLEOTIDE SEQUENCE [LARGE SCALE GENOMIC DNA]</scope>
    <source>
        <strain evidence="2 3">DSM 19261</strain>
    </source>
</reference>
<keyword evidence="3" id="KW-1185">Reference proteome</keyword>
<feature type="transmembrane region" description="Helical" evidence="1">
    <location>
        <begin position="28"/>
        <end position="49"/>
    </location>
</feature>